<keyword evidence="3" id="KW-0804">Transcription</keyword>
<dbReference type="RefSeq" id="WP_308432937.1">
    <property type="nucleotide sequence ID" value="NZ_BMZP01000020.1"/>
</dbReference>
<evidence type="ECO:0000259" key="4">
    <source>
        <dbReference type="PROSITE" id="PS50932"/>
    </source>
</evidence>
<keyword evidence="2 5" id="KW-0238">DNA-binding</keyword>
<dbReference type="InterPro" id="IPR046335">
    <property type="entry name" value="LacI/GalR-like_sensor"/>
</dbReference>
<dbReference type="Pfam" id="PF00356">
    <property type="entry name" value="LacI"/>
    <property type="match status" value="1"/>
</dbReference>
<dbReference type="SUPFAM" id="SSF53822">
    <property type="entry name" value="Periplasmic binding protein-like I"/>
    <property type="match status" value="1"/>
</dbReference>
<evidence type="ECO:0000256" key="3">
    <source>
        <dbReference type="ARBA" id="ARBA00023163"/>
    </source>
</evidence>
<dbReference type="InterPro" id="IPR000843">
    <property type="entry name" value="HTH_LacI"/>
</dbReference>
<dbReference type="Pfam" id="PF13377">
    <property type="entry name" value="Peripla_BP_3"/>
    <property type="match status" value="1"/>
</dbReference>
<keyword evidence="6" id="KW-1185">Reference proteome</keyword>
<dbReference type="PANTHER" id="PTHR30146:SF153">
    <property type="entry name" value="LACTOSE OPERON REPRESSOR"/>
    <property type="match status" value="1"/>
</dbReference>
<protein>
    <submittedName>
        <fullName evidence="5">LacI family DNA-binding transcriptional regulator</fullName>
    </submittedName>
</protein>
<comment type="caution">
    <text evidence="5">The sequence shown here is derived from an EMBL/GenBank/DDBJ whole genome shotgun (WGS) entry which is preliminary data.</text>
</comment>
<dbReference type="SUPFAM" id="SSF47413">
    <property type="entry name" value="lambda repressor-like DNA-binding domains"/>
    <property type="match status" value="1"/>
</dbReference>
<proteinExistence type="predicted"/>
<evidence type="ECO:0000313" key="6">
    <source>
        <dbReference type="Proteomes" id="UP001595683"/>
    </source>
</evidence>
<dbReference type="PROSITE" id="PS00356">
    <property type="entry name" value="HTH_LACI_1"/>
    <property type="match status" value="1"/>
</dbReference>
<dbReference type="SMART" id="SM00354">
    <property type="entry name" value="HTH_LACI"/>
    <property type="match status" value="1"/>
</dbReference>
<dbReference type="Proteomes" id="UP001595683">
    <property type="component" value="Unassembled WGS sequence"/>
</dbReference>
<dbReference type="EMBL" id="JBHRYE010000019">
    <property type="protein sequence ID" value="MFC3672128.1"/>
    <property type="molecule type" value="Genomic_DNA"/>
</dbReference>
<accession>A0ABV7V4U7</accession>
<organism evidence="5 6">
    <name type="scientific">Novosphingobium pokkalii</name>
    <dbReference type="NCBI Taxonomy" id="1770194"/>
    <lineage>
        <taxon>Bacteria</taxon>
        <taxon>Pseudomonadati</taxon>
        <taxon>Pseudomonadota</taxon>
        <taxon>Alphaproteobacteria</taxon>
        <taxon>Sphingomonadales</taxon>
        <taxon>Sphingomonadaceae</taxon>
        <taxon>Novosphingobium</taxon>
    </lineage>
</organism>
<dbReference type="CDD" id="cd01392">
    <property type="entry name" value="HTH_LacI"/>
    <property type="match status" value="1"/>
</dbReference>
<reference evidence="6" key="1">
    <citation type="journal article" date="2019" name="Int. J. Syst. Evol. Microbiol.">
        <title>The Global Catalogue of Microorganisms (GCM) 10K type strain sequencing project: providing services to taxonomists for standard genome sequencing and annotation.</title>
        <authorList>
            <consortium name="The Broad Institute Genomics Platform"/>
            <consortium name="The Broad Institute Genome Sequencing Center for Infectious Disease"/>
            <person name="Wu L."/>
            <person name="Ma J."/>
        </authorList>
    </citation>
    <scope>NUCLEOTIDE SEQUENCE [LARGE SCALE GENOMIC DNA]</scope>
    <source>
        <strain evidence="6">KCTC 42224</strain>
    </source>
</reference>
<sequence>MTADKGDDHSQRVSPSAILDVALDAHRSVVTIHDVARHAGVSSMTVSRVINGKRHVSEDTRERVNAAIAALNYSPNLTARSFSSAIRIGALYSNPASSNLGTFLMGAFRESGVSGCQFQIEPGVSEQEAIAGFDDAAIAATIWPELTTLRQPIAVMAARAVTLLNEQIRTARSGAPPKVSHLREMLTLVQRASTGPAPFPPS</sequence>
<evidence type="ECO:0000313" key="5">
    <source>
        <dbReference type="EMBL" id="MFC3672128.1"/>
    </source>
</evidence>
<name>A0ABV7V4U7_9SPHN</name>
<dbReference type="PANTHER" id="PTHR30146">
    <property type="entry name" value="LACI-RELATED TRANSCRIPTIONAL REPRESSOR"/>
    <property type="match status" value="1"/>
</dbReference>
<evidence type="ECO:0000256" key="1">
    <source>
        <dbReference type="ARBA" id="ARBA00023015"/>
    </source>
</evidence>
<dbReference type="InterPro" id="IPR028082">
    <property type="entry name" value="Peripla_BP_I"/>
</dbReference>
<dbReference type="GO" id="GO:0003677">
    <property type="term" value="F:DNA binding"/>
    <property type="evidence" value="ECO:0007669"/>
    <property type="project" value="UniProtKB-KW"/>
</dbReference>
<dbReference type="InterPro" id="IPR010982">
    <property type="entry name" value="Lambda_DNA-bd_dom_sf"/>
</dbReference>
<evidence type="ECO:0000256" key="2">
    <source>
        <dbReference type="ARBA" id="ARBA00023125"/>
    </source>
</evidence>
<dbReference type="PROSITE" id="PS50932">
    <property type="entry name" value="HTH_LACI_2"/>
    <property type="match status" value="1"/>
</dbReference>
<keyword evidence="1" id="KW-0805">Transcription regulation</keyword>
<dbReference type="PRINTS" id="PR00036">
    <property type="entry name" value="HTHLACI"/>
</dbReference>
<dbReference type="Gene3D" id="1.10.260.40">
    <property type="entry name" value="lambda repressor-like DNA-binding domains"/>
    <property type="match status" value="1"/>
</dbReference>
<feature type="domain" description="HTH lacI-type" evidence="4">
    <location>
        <begin position="30"/>
        <end position="84"/>
    </location>
</feature>
<gene>
    <name evidence="5" type="ORF">ACFOOT_11900</name>
</gene>
<dbReference type="Gene3D" id="3.40.50.2300">
    <property type="match status" value="1"/>
</dbReference>